<proteinExistence type="predicted"/>
<sequence length="78" mass="9289">MCSHWDNQIFAGPSCQKFHDELDRIHQPEAWNSADDPNAEATLPFTWPERCEPNYYNTVQCLIWCGWECRNTYDPCEY</sequence>
<name>A0ABR1WG23_9PEZI</name>
<comment type="caution">
    <text evidence="1">The sequence shown here is derived from an EMBL/GenBank/DDBJ whole genome shotgun (WGS) entry which is preliminary data.</text>
</comment>
<organism evidence="1 2">
    <name type="scientific">Apiospora saccharicola</name>
    <dbReference type="NCBI Taxonomy" id="335842"/>
    <lineage>
        <taxon>Eukaryota</taxon>
        <taxon>Fungi</taxon>
        <taxon>Dikarya</taxon>
        <taxon>Ascomycota</taxon>
        <taxon>Pezizomycotina</taxon>
        <taxon>Sordariomycetes</taxon>
        <taxon>Xylariomycetidae</taxon>
        <taxon>Amphisphaeriales</taxon>
        <taxon>Apiosporaceae</taxon>
        <taxon>Apiospora</taxon>
    </lineage>
</organism>
<gene>
    <name evidence="1" type="ORF">PG996_001188</name>
</gene>
<dbReference type="EMBL" id="JAQQWM010000001">
    <property type="protein sequence ID" value="KAK8082407.1"/>
    <property type="molecule type" value="Genomic_DNA"/>
</dbReference>
<dbReference type="Proteomes" id="UP001446871">
    <property type="component" value="Unassembled WGS sequence"/>
</dbReference>
<keyword evidence="2" id="KW-1185">Reference proteome</keyword>
<protein>
    <recommendedName>
        <fullName evidence="3">ShKT domain-containing protein</fullName>
    </recommendedName>
</protein>
<accession>A0ABR1WG23</accession>
<evidence type="ECO:0008006" key="3">
    <source>
        <dbReference type="Google" id="ProtNLM"/>
    </source>
</evidence>
<evidence type="ECO:0000313" key="2">
    <source>
        <dbReference type="Proteomes" id="UP001446871"/>
    </source>
</evidence>
<reference evidence="1 2" key="1">
    <citation type="submission" date="2023-01" db="EMBL/GenBank/DDBJ databases">
        <title>Analysis of 21 Apiospora genomes using comparative genomics revels a genus with tremendous synthesis potential of carbohydrate active enzymes and secondary metabolites.</title>
        <authorList>
            <person name="Sorensen T."/>
        </authorList>
    </citation>
    <scope>NUCLEOTIDE SEQUENCE [LARGE SCALE GENOMIC DNA]</scope>
    <source>
        <strain evidence="1 2">CBS 83171</strain>
    </source>
</reference>
<evidence type="ECO:0000313" key="1">
    <source>
        <dbReference type="EMBL" id="KAK8082407.1"/>
    </source>
</evidence>